<reference evidence="1 2" key="1">
    <citation type="journal article" date="2013" name="J. Bacteriol.">
        <title>Roles of HynAB and Ech, the only two hydrogenases found in the model sulfate reducer Desulfovibrio gigas.</title>
        <authorList>
            <person name="Morais-Silva F.O."/>
            <person name="Santos C.I."/>
            <person name="Rodrigues R."/>
            <person name="Pereira I.A."/>
            <person name="Rodrigues-Pousada C."/>
        </authorList>
    </citation>
    <scope>NUCLEOTIDE SEQUENCE [LARGE SCALE GENOMIC DNA]</scope>
    <source>
        <strain evidence="2">ATCC 19364 / DSM 1382 / NCIMB 9332 / VKM B-1759</strain>
    </source>
</reference>
<protein>
    <submittedName>
        <fullName evidence="1">Uncharacterized protein</fullName>
    </submittedName>
</protein>
<evidence type="ECO:0000313" key="2">
    <source>
        <dbReference type="Proteomes" id="UP000016587"/>
    </source>
</evidence>
<dbReference type="HOGENOM" id="CLU_3098097_0_0_7"/>
<dbReference type="EMBL" id="CP006585">
    <property type="protein sequence ID" value="AGW13188.1"/>
    <property type="molecule type" value="Genomic_DNA"/>
</dbReference>
<accession>T2GA81</accession>
<organism evidence="1 2">
    <name type="scientific">Megalodesulfovibrio gigas (strain ATCC 19364 / DSM 1382 / NCIMB 9332 / VKM B-1759)</name>
    <name type="common">Desulfovibrio gigas</name>
    <dbReference type="NCBI Taxonomy" id="1121448"/>
    <lineage>
        <taxon>Bacteria</taxon>
        <taxon>Pseudomonadati</taxon>
        <taxon>Thermodesulfobacteriota</taxon>
        <taxon>Desulfovibrionia</taxon>
        <taxon>Desulfovibrionales</taxon>
        <taxon>Desulfovibrionaceae</taxon>
        <taxon>Megalodesulfovibrio</taxon>
    </lineage>
</organism>
<reference evidence="2" key="2">
    <citation type="submission" date="2013-07" db="EMBL/GenBank/DDBJ databases">
        <authorList>
            <person name="Morais-Silva F.O."/>
            <person name="Rezende A.M."/>
            <person name="Pimentel C."/>
            <person name="Resende D.M."/>
            <person name="Santos C.I."/>
            <person name="Clemente C."/>
            <person name="de Oliveira L.M."/>
            <person name="da Silva S.M."/>
            <person name="Costa D.A."/>
            <person name="Varela-Raposo A."/>
            <person name="Horacio E.C.A."/>
            <person name="Matos M."/>
            <person name="Flores O."/>
            <person name="Ruiz J.C."/>
            <person name="Rodrigues-Pousada C."/>
        </authorList>
    </citation>
    <scope>NUCLEOTIDE SEQUENCE [LARGE SCALE GENOMIC DNA]</scope>
    <source>
        <strain evidence="2">ATCC 19364 / DSM 1382 / NCIMB 9332 / VKM B-1759</strain>
    </source>
</reference>
<dbReference type="PATRIC" id="fig|1121448.10.peg.1335"/>
<keyword evidence="2" id="KW-1185">Reference proteome</keyword>
<sequence length="51" mass="6169">MAQECEDNVFSLEEWNQLMQEINRQDRQWTVWSDEEEPLVSSDFDCLPSEM</sequence>
<name>T2GA81_MEGG1</name>
<dbReference type="RefSeq" id="WP_021759983.1">
    <property type="nucleotide sequence ID" value="NC_022444.1"/>
</dbReference>
<dbReference type="AlphaFoldDB" id="T2GA81"/>
<dbReference type="Proteomes" id="UP000016587">
    <property type="component" value="Chromosome"/>
</dbReference>
<dbReference type="KEGG" id="dgg:DGI_1337"/>
<evidence type="ECO:0000313" key="1">
    <source>
        <dbReference type="EMBL" id="AGW13188.1"/>
    </source>
</evidence>
<proteinExistence type="predicted"/>
<gene>
    <name evidence="1" type="ORF">DGI_1337</name>
</gene>